<dbReference type="Gene3D" id="1.20.1250.20">
    <property type="entry name" value="MFS general substrate transporter like domains"/>
    <property type="match status" value="1"/>
</dbReference>
<feature type="transmembrane region" description="Helical" evidence="8">
    <location>
        <begin position="280"/>
        <end position="299"/>
    </location>
</feature>
<feature type="transmembrane region" description="Helical" evidence="8">
    <location>
        <begin position="77"/>
        <end position="100"/>
    </location>
</feature>
<dbReference type="SUPFAM" id="SSF103473">
    <property type="entry name" value="MFS general substrate transporter"/>
    <property type="match status" value="1"/>
</dbReference>
<reference evidence="10" key="3">
    <citation type="submission" date="2023-06" db="EMBL/GenBank/DDBJ databases">
        <authorList>
            <person name="Sun Q."/>
            <person name="Zhou Y."/>
        </authorList>
    </citation>
    <scope>NUCLEOTIDE SEQUENCE</scope>
    <source>
        <strain evidence="10">CGMCC 1.10859</strain>
    </source>
</reference>
<comment type="similarity">
    <text evidence="3">Belongs to the major facilitator superfamily. TCR/Tet family.</text>
</comment>
<feature type="transmembrane region" description="Helical" evidence="8">
    <location>
        <begin position="305"/>
        <end position="325"/>
    </location>
</feature>
<evidence type="ECO:0000259" key="9">
    <source>
        <dbReference type="PROSITE" id="PS50850"/>
    </source>
</evidence>
<gene>
    <name evidence="10" type="ORF">GCM10008024_25130</name>
    <name evidence="11" type="ORF">SAMN05444006_11050</name>
</gene>
<feature type="domain" description="Major facilitator superfamily (MFS) profile" evidence="9">
    <location>
        <begin position="6"/>
        <end position="399"/>
    </location>
</feature>
<dbReference type="PROSITE" id="PS00216">
    <property type="entry name" value="SUGAR_TRANSPORT_1"/>
    <property type="match status" value="1"/>
</dbReference>
<dbReference type="GO" id="GO:0022857">
    <property type="term" value="F:transmembrane transporter activity"/>
    <property type="evidence" value="ECO:0007669"/>
    <property type="project" value="InterPro"/>
</dbReference>
<evidence type="ECO:0000256" key="7">
    <source>
        <dbReference type="ARBA" id="ARBA00023136"/>
    </source>
</evidence>
<evidence type="ECO:0000313" key="10">
    <source>
        <dbReference type="EMBL" id="GHE03100.1"/>
    </source>
</evidence>
<dbReference type="PROSITE" id="PS50850">
    <property type="entry name" value="MFS"/>
    <property type="match status" value="1"/>
</dbReference>
<dbReference type="GO" id="GO:0016020">
    <property type="term" value="C:membrane"/>
    <property type="evidence" value="ECO:0007669"/>
    <property type="project" value="UniProtKB-SubCell"/>
</dbReference>
<dbReference type="PANTHER" id="PTHR23504:SF15">
    <property type="entry name" value="MAJOR FACILITATOR SUPERFAMILY (MFS) PROFILE DOMAIN-CONTAINING PROTEIN"/>
    <property type="match status" value="1"/>
</dbReference>
<protein>
    <submittedName>
        <fullName evidence="11">MFS transporter, DHA1 family, tetracycline resistance protein</fullName>
    </submittedName>
    <submittedName>
        <fullName evidence="10">Tetracycline resistance MFS efflux pump</fullName>
    </submittedName>
</protein>
<evidence type="ECO:0000313" key="11">
    <source>
        <dbReference type="EMBL" id="SDX11417.1"/>
    </source>
</evidence>
<dbReference type="EMBL" id="FNOB01000010">
    <property type="protein sequence ID" value="SDX11417.1"/>
    <property type="molecule type" value="Genomic_DNA"/>
</dbReference>
<evidence type="ECO:0000313" key="13">
    <source>
        <dbReference type="Proteomes" id="UP000634647"/>
    </source>
</evidence>
<dbReference type="InterPro" id="IPR020846">
    <property type="entry name" value="MFS_dom"/>
</dbReference>
<proteinExistence type="inferred from homology"/>
<evidence type="ECO:0000256" key="4">
    <source>
        <dbReference type="ARBA" id="ARBA00022448"/>
    </source>
</evidence>
<evidence type="ECO:0000256" key="5">
    <source>
        <dbReference type="ARBA" id="ARBA00022692"/>
    </source>
</evidence>
<keyword evidence="5 8" id="KW-0812">Transmembrane</keyword>
<evidence type="ECO:0000256" key="1">
    <source>
        <dbReference type="ARBA" id="ARBA00003279"/>
    </source>
</evidence>
<evidence type="ECO:0000256" key="3">
    <source>
        <dbReference type="ARBA" id="ARBA00007520"/>
    </source>
</evidence>
<organism evidence="10 13">
    <name type="scientific">Allgaiera indica</name>
    <dbReference type="NCBI Taxonomy" id="765699"/>
    <lineage>
        <taxon>Bacteria</taxon>
        <taxon>Pseudomonadati</taxon>
        <taxon>Pseudomonadota</taxon>
        <taxon>Alphaproteobacteria</taxon>
        <taxon>Rhodobacterales</taxon>
        <taxon>Paracoccaceae</taxon>
        <taxon>Allgaiera</taxon>
    </lineage>
</organism>
<dbReference type="Pfam" id="PF07690">
    <property type="entry name" value="MFS_1"/>
    <property type="match status" value="1"/>
</dbReference>
<feature type="transmembrane region" description="Helical" evidence="8">
    <location>
        <begin position="370"/>
        <end position="393"/>
    </location>
</feature>
<evidence type="ECO:0000256" key="8">
    <source>
        <dbReference type="SAM" id="Phobius"/>
    </source>
</evidence>
<dbReference type="AlphaFoldDB" id="A0AAN4USP6"/>
<feature type="transmembrane region" description="Helical" evidence="8">
    <location>
        <begin position="216"/>
        <end position="237"/>
    </location>
</feature>
<feature type="transmembrane region" description="Helical" evidence="8">
    <location>
        <begin position="106"/>
        <end position="123"/>
    </location>
</feature>
<keyword evidence="4" id="KW-0813">Transport</keyword>
<feature type="transmembrane region" description="Helical" evidence="8">
    <location>
        <begin position="165"/>
        <end position="187"/>
    </location>
</feature>
<feature type="transmembrane region" description="Helical" evidence="8">
    <location>
        <begin position="135"/>
        <end position="159"/>
    </location>
</feature>
<dbReference type="InterPro" id="IPR001958">
    <property type="entry name" value="Tet-R_TetA/multi-R_MdtG-like"/>
</dbReference>
<feature type="transmembrane region" description="Helical" evidence="8">
    <location>
        <begin position="337"/>
        <end position="364"/>
    </location>
</feature>
<dbReference type="PRINTS" id="PR01035">
    <property type="entry name" value="TCRTETA"/>
</dbReference>
<feature type="transmembrane region" description="Helical" evidence="8">
    <location>
        <begin position="44"/>
        <end position="65"/>
    </location>
</feature>
<feature type="transmembrane region" description="Helical" evidence="8">
    <location>
        <begin position="249"/>
        <end position="268"/>
    </location>
</feature>
<evidence type="ECO:0000256" key="2">
    <source>
        <dbReference type="ARBA" id="ARBA00004141"/>
    </source>
</evidence>
<keyword evidence="6 8" id="KW-1133">Transmembrane helix</keyword>
<name>A0AAN4USP6_9RHOB</name>
<comment type="caution">
    <text evidence="10">The sequence shown here is derived from an EMBL/GenBank/DDBJ whole genome shotgun (WGS) entry which is preliminary data.</text>
</comment>
<dbReference type="PANTHER" id="PTHR23504">
    <property type="entry name" value="MAJOR FACILITATOR SUPERFAMILY DOMAIN-CONTAINING PROTEIN 10"/>
    <property type="match status" value="1"/>
</dbReference>
<dbReference type="Proteomes" id="UP000199541">
    <property type="component" value="Unassembled WGS sequence"/>
</dbReference>
<dbReference type="InterPro" id="IPR011701">
    <property type="entry name" value="MFS"/>
</dbReference>
<reference evidence="10" key="1">
    <citation type="journal article" date="2014" name="Int. J. Syst. Evol. Microbiol.">
        <title>Complete genome sequence of Corynebacterium casei LMG S-19264T (=DSM 44701T), isolated from a smear-ripened cheese.</title>
        <authorList>
            <consortium name="US DOE Joint Genome Institute (JGI-PGF)"/>
            <person name="Walter F."/>
            <person name="Albersmeier A."/>
            <person name="Kalinowski J."/>
            <person name="Ruckert C."/>
        </authorList>
    </citation>
    <scope>NUCLEOTIDE SEQUENCE</scope>
    <source>
        <strain evidence="10">CGMCC 1.10859</strain>
    </source>
</reference>
<accession>A0AAN4USP6</accession>
<dbReference type="EMBL" id="BNAB01000011">
    <property type="protein sequence ID" value="GHE03100.1"/>
    <property type="molecule type" value="Genomic_DNA"/>
</dbReference>
<sequence>MANRAAMTFVVLTVLLDSIGIGLIFPVMPELIESVTGGGLSNAALWGGVLTASFAVMQFAFGPVIGNLSDRFGRRPVMLLALGVMAADYLVMAVAGTIWLLLAGRVVAGLAAATQTTAAAYVADISPPERRGRNFGLIGAALGLGFILGPALGGLFASFGTRAPFWIAAAMAAANLAFGALVLPETLRTPRAFSWRRANPLGAFRAAARLPGLSRLMVVFLIAQIANFVYPAVWAYWGAARFDWDAQMIGLSLAFYGAGFMAVQALLVGPAIRLMGERRTATLGLVIDVVSAFFFAFVWNGNAALAFVLVSALGGIAAPALQAIASHAAPDDAQGELQGLLASLSAITMIVAPLISTTVFAAFTGPKAPIFAPGAPFLVSALLLVAAVALHVAPAPCARRTTS</sequence>
<keyword evidence="7 8" id="KW-0472">Membrane</keyword>
<dbReference type="RefSeq" id="WP_035846162.1">
    <property type="nucleotide sequence ID" value="NZ_BNAB01000011.1"/>
</dbReference>
<evidence type="ECO:0000256" key="6">
    <source>
        <dbReference type="ARBA" id="ARBA00022989"/>
    </source>
</evidence>
<comment type="function">
    <text evidence="1">Resistance to tetracycline by an active tetracycline efflux. This is an energy-dependent process that decreases the accumulation of the antibiotic in whole cells. This protein functions as a metal-tetracycline/H(+) antiporter.</text>
</comment>
<evidence type="ECO:0000313" key="12">
    <source>
        <dbReference type="Proteomes" id="UP000199541"/>
    </source>
</evidence>
<comment type="subcellular location">
    <subcellularLocation>
        <location evidence="2">Membrane</location>
        <topology evidence="2">Multi-pass membrane protein</topology>
    </subcellularLocation>
</comment>
<dbReference type="InterPro" id="IPR036259">
    <property type="entry name" value="MFS_trans_sf"/>
</dbReference>
<keyword evidence="12" id="KW-1185">Reference proteome</keyword>
<reference evidence="11 12" key="2">
    <citation type="submission" date="2016-10" db="EMBL/GenBank/DDBJ databases">
        <authorList>
            <person name="Varghese N."/>
            <person name="Submissions S."/>
        </authorList>
    </citation>
    <scope>NUCLEOTIDE SEQUENCE [LARGE SCALE GENOMIC DNA]</scope>
    <source>
        <strain evidence="11 12">DSM 24802</strain>
    </source>
</reference>
<dbReference type="Proteomes" id="UP000634647">
    <property type="component" value="Unassembled WGS sequence"/>
</dbReference>
<dbReference type="InterPro" id="IPR005829">
    <property type="entry name" value="Sugar_transporter_CS"/>
</dbReference>